<reference evidence="1 2" key="1">
    <citation type="journal article" date="2020" name="Cell">
        <title>Large-Scale Comparative Analyses of Tick Genomes Elucidate Their Genetic Diversity and Vector Capacities.</title>
        <authorList>
            <consortium name="Tick Genome and Microbiome Consortium (TIGMIC)"/>
            <person name="Jia N."/>
            <person name="Wang J."/>
            <person name="Shi W."/>
            <person name="Du L."/>
            <person name="Sun Y."/>
            <person name="Zhan W."/>
            <person name="Jiang J.F."/>
            <person name="Wang Q."/>
            <person name="Zhang B."/>
            <person name="Ji P."/>
            <person name="Bell-Sakyi L."/>
            <person name="Cui X.M."/>
            <person name="Yuan T.T."/>
            <person name="Jiang B.G."/>
            <person name="Yang W.F."/>
            <person name="Lam T.T."/>
            <person name="Chang Q.C."/>
            <person name="Ding S.J."/>
            <person name="Wang X.J."/>
            <person name="Zhu J.G."/>
            <person name="Ruan X.D."/>
            <person name="Zhao L."/>
            <person name="Wei J.T."/>
            <person name="Ye R.Z."/>
            <person name="Que T.C."/>
            <person name="Du C.H."/>
            <person name="Zhou Y.H."/>
            <person name="Cheng J.X."/>
            <person name="Dai P.F."/>
            <person name="Guo W.B."/>
            <person name="Han X.H."/>
            <person name="Huang E.J."/>
            <person name="Li L.F."/>
            <person name="Wei W."/>
            <person name="Gao Y.C."/>
            <person name="Liu J.Z."/>
            <person name="Shao H.Z."/>
            <person name="Wang X."/>
            <person name="Wang C.C."/>
            <person name="Yang T.C."/>
            <person name="Huo Q.B."/>
            <person name="Li W."/>
            <person name="Chen H.Y."/>
            <person name="Chen S.E."/>
            <person name="Zhou L.G."/>
            <person name="Ni X.B."/>
            <person name="Tian J.H."/>
            <person name="Sheng Y."/>
            <person name="Liu T."/>
            <person name="Pan Y.S."/>
            <person name="Xia L.Y."/>
            <person name="Li J."/>
            <person name="Zhao F."/>
            <person name="Cao W.C."/>
        </authorList>
    </citation>
    <scope>NUCLEOTIDE SEQUENCE [LARGE SCALE GENOMIC DNA]</scope>
    <source>
        <strain evidence="1">Iper-2018</strain>
    </source>
</reference>
<evidence type="ECO:0000313" key="1">
    <source>
        <dbReference type="EMBL" id="KAG0414924.1"/>
    </source>
</evidence>
<evidence type="ECO:0000313" key="2">
    <source>
        <dbReference type="Proteomes" id="UP000805193"/>
    </source>
</evidence>
<name>A0AC60P685_IXOPE</name>
<gene>
    <name evidence="1" type="ORF">HPB47_007911</name>
</gene>
<comment type="caution">
    <text evidence="1">The sequence shown here is derived from an EMBL/GenBank/DDBJ whole genome shotgun (WGS) entry which is preliminary data.</text>
</comment>
<dbReference type="Proteomes" id="UP000805193">
    <property type="component" value="Unassembled WGS sequence"/>
</dbReference>
<organism evidence="1 2">
    <name type="scientific">Ixodes persulcatus</name>
    <name type="common">Taiga tick</name>
    <dbReference type="NCBI Taxonomy" id="34615"/>
    <lineage>
        <taxon>Eukaryota</taxon>
        <taxon>Metazoa</taxon>
        <taxon>Ecdysozoa</taxon>
        <taxon>Arthropoda</taxon>
        <taxon>Chelicerata</taxon>
        <taxon>Arachnida</taxon>
        <taxon>Acari</taxon>
        <taxon>Parasitiformes</taxon>
        <taxon>Ixodida</taxon>
        <taxon>Ixodoidea</taxon>
        <taxon>Ixodidae</taxon>
        <taxon>Ixodinae</taxon>
        <taxon>Ixodes</taxon>
    </lineage>
</organism>
<proteinExistence type="predicted"/>
<sequence>MKEEEVYNSVRGIFCDKLDLIWNRYAERGYRTMFIEEQSTYGLFTHHLSGFRKSPADYYGRPLIQALDSFNRTNVDGAYCIGPRIQFEMLLDYVAQFMIEMKGRPFFSYTWICDISHDKLNRVGKADQPFFDFFQKLNNSGVLNQTVVVFLSDHGILFGDIRNTRIGKYEGRQPFSFVIFPQWFLASHPHVEQNLQRNQLRLSTTFDVHATLMELLDFSQQPRPQTKYGLSLFHEIPEARTCADASIPYEWCTCQTDEAAKVPPLYAALLGHRLVAEINKWIWKESGKCHMLELAKVMDVRTRLATQWEKNSTVKHYWVTVQVAPGGGIFEGTLRVNETDGGVAVLEGVSRLNSYAESAYCIKDRLLENFCHSGYSQAITLPPRENDDEDGREF</sequence>
<keyword evidence="2" id="KW-1185">Reference proteome</keyword>
<protein>
    <submittedName>
        <fullName evidence="1">Uncharacterized protein</fullName>
    </submittedName>
</protein>
<dbReference type="EMBL" id="JABSTQ010011134">
    <property type="protein sequence ID" value="KAG0414924.1"/>
    <property type="molecule type" value="Genomic_DNA"/>
</dbReference>
<accession>A0AC60P685</accession>